<sequence>MAGNIKDWSSFVKDGLLDSGLFSGVGLITKQSKPTYTYGSLTDIEQSCWKQFCDLFQLWSSTNEQVTSKNQLSLTFKDSKHVSYKIYKKTFCSVYATSERNQEGLVVCNLPYGILIVTHSQPQPGVKAIKLIEQFCDQLRR</sequence>
<name>A0A8J1U4G1_OWEFU</name>
<accession>A0A8J1U4G1</accession>
<dbReference type="SUPFAM" id="SSF55770">
    <property type="entry name" value="Profilin (actin-binding protein)"/>
    <property type="match status" value="1"/>
</dbReference>
<gene>
    <name evidence="1" type="ORF">OFUS_LOCUS16479</name>
</gene>
<proteinExistence type="predicted"/>
<evidence type="ECO:0000313" key="1">
    <source>
        <dbReference type="EMBL" id="CAH1791395.1"/>
    </source>
</evidence>
<dbReference type="OrthoDB" id="6101876at2759"/>
<evidence type="ECO:0000313" key="2">
    <source>
        <dbReference type="Proteomes" id="UP000749559"/>
    </source>
</evidence>
<organism evidence="1 2">
    <name type="scientific">Owenia fusiformis</name>
    <name type="common">Polychaete worm</name>
    <dbReference type="NCBI Taxonomy" id="6347"/>
    <lineage>
        <taxon>Eukaryota</taxon>
        <taxon>Metazoa</taxon>
        <taxon>Spiralia</taxon>
        <taxon>Lophotrochozoa</taxon>
        <taxon>Annelida</taxon>
        <taxon>Polychaeta</taxon>
        <taxon>Sedentaria</taxon>
        <taxon>Canalipalpata</taxon>
        <taxon>Sabellida</taxon>
        <taxon>Oweniida</taxon>
        <taxon>Oweniidae</taxon>
        <taxon>Owenia</taxon>
    </lineage>
</organism>
<reference evidence="1" key="1">
    <citation type="submission" date="2022-03" db="EMBL/GenBank/DDBJ databases">
        <authorList>
            <person name="Martin C."/>
        </authorList>
    </citation>
    <scope>NUCLEOTIDE SEQUENCE</scope>
</reference>
<dbReference type="AlphaFoldDB" id="A0A8J1U4G1"/>
<dbReference type="Pfam" id="PF00235">
    <property type="entry name" value="Profilin"/>
    <property type="match status" value="1"/>
</dbReference>
<dbReference type="Gene3D" id="3.30.450.30">
    <property type="entry name" value="Dynein light chain 2a, cytoplasmic"/>
    <property type="match status" value="1"/>
</dbReference>
<dbReference type="EMBL" id="CAIIXF020000008">
    <property type="protein sequence ID" value="CAH1791395.1"/>
    <property type="molecule type" value="Genomic_DNA"/>
</dbReference>
<dbReference type="InterPro" id="IPR036140">
    <property type="entry name" value="PFN_sf"/>
</dbReference>
<comment type="caution">
    <text evidence="1">The sequence shown here is derived from an EMBL/GenBank/DDBJ whole genome shotgun (WGS) entry which is preliminary data.</text>
</comment>
<dbReference type="GO" id="GO:0003779">
    <property type="term" value="F:actin binding"/>
    <property type="evidence" value="ECO:0007669"/>
    <property type="project" value="InterPro"/>
</dbReference>
<protein>
    <submittedName>
        <fullName evidence="1">Uncharacterized protein</fullName>
    </submittedName>
</protein>
<dbReference type="Proteomes" id="UP000749559">
    <property type="component" value="Unassembled WGS sequence"/>
</dbReference>
<dbReference type="InterPro" id="IPR048278">
    <property type="entry name" value="PFN"/>
</dbReference>
<keyword evidence="2" id="KW-1185">Reference proteome</keyword>